<dbReference type="PANTHER" id="PTHR37984:SF15">
    <property type="entry name" value="INTEGRASE CATALYTIC DOMAIN-CONTAINING PROTEIN"/>
    <property type="match status" value="1"/>
</dbReference>
<evidence type="ECO:0000256" key="2">
    <source>
        <dbReference type="SAM" id="MobiDB-lite"/>
    </source>
</evidence>
<organism evidence="4 5">
    <name type="scientific">Pleurodeles waltl</name>
    <name type="common">Iberian ribbed newt</name>
    <dbReference type="NCBI Taxonomy" id="8319"/>
    <lineage>
        <taxon>Eukaryota</taxon>
        <taxon>Metazoa</taxon>
        <taxon>Chordata</taxon>
        <taxon>Craniata</taxon>
        <taxon>Vertebrata</taxon>
        <taxon>Euteleostomi</taxon>
        <taxon>Amphibia</taxon>
        <taxon>Batrachia</taxon>
        <taxon>Caudata</taxon>
        <taxon>Salamandroidea</taxon>
        <taxon>Salamandridae</taxon>
        <taxon>Pleurodelinae</taxon>
        <taxon>Pleurodeles</taxon>
    </lineage>
</organism>
<dbReference type="InterPro" id="IPR041588">
    <property type="entry name" value="Integrase_H2C2"/>
</dbReference>
<dbReference type="Pfam" id="PF17921">
    <property type="entry name" value="Integrase_H2C2"/>
    <property type="match status" value="1"/>
</dbReference>
<reference evidence="4" key="1">
    <citation type="journal article" date="2022" name="bioRxiv">
        <title>Sequencing and chromosome-scale assembly of the giantPleurodeles waltlgenome.</title>
        <authorList>
            <person name="Brown T."/>
            <person name="Elewa A."/>
            <person name="Iarovenko S."/>
            <person name="Subramanian E."/>
            <person name="Araus A.J."/>
            <person name="Petzold A."/>
            <person name="Susuki M."/>
            <person name="Suzuki K.-i.T."/>
            <person name="Hayashi T."/>
            <person name="Toyoda A."/>
            <person name="Oliveira C."/>
            <person name="Osipova E."/>
            <person name="Leigh N.D."/>
            <person name="Simon A."/>
            <person name="Yun M.H."/>
        </authorList>
    </citation>
    <scope>NUCLEOTIDE SEQUENCE</scope>
    <source>
        <strain evidence="4">20211129_DDA</strain>
        <tissue evidence="4">Liver</tissue>
    </source>
</reference>
<evidence type="ECO:0000256" key="1">
    <source>
        <dbReference type="ARBA" id="ARBA00039658"/>
    </source>
</evidence>
<dbReference type="SUPFAM" id="SSF50630">
    <property type="entry name" value="Acid proteases"/>
    <property type="match status" value="1"/>
</dbReference>
<evidence type="ECO:0000259" key="3">
    <source>
        <dbReference type="Pfam" id="PF17921"/>
    </source>
</evidence>
<feature type="domain" description="Integrase zinc-binding" evidence="3">
    <location>
        <begin position="339"/>
        <end position="397"/>
    </location>
</feature>
<name>A0AAV7T6J9_PLEWA</name>
<dbReference type="InterPro" id="IPR021109">
    <property type="entry name" value="Peptidase_aspartic_dom_sf"/>
</dbReference>
<accession>A0AAV7T6J9</accession>
<dbReference type="Proteomes" id="UP001066276">
    <property type="component" value="Chromosome 4_1"/>
</dbReference>
<dbReference type="Gene3D" id="1.10.340.70">
    <property type="match status" value="1"/>
</dbReference>
<protein>
    <recommendedName>
        <fullName evidence="1">Gypsy retrotransposon integrase-like protein 1</fullName>
    </recommendedName>
</protein>
<proteinExistence type="predicted"/>
<gene>
    <name evidence="4" type="ORF">NDU88_003979</name>
</gene>
<dbReference type="EMBL" id="JANPWB010000007">
    <property type="protein sequence ID" value="KAJ1172129.1"/>
    <property type="molecule type" value="Genomic_DNA"/>
</dbReference>
<evidence type="ECO:0000313" key="5">
    <source>
        <dbReference type="Proteomes" id="UP001066276"/>
    </source>
</evidence>
<feature type="region of interest" description="Disordered" evidence="2">
    <location>
        <begin position="83"/>
        <end position="123"/>
    </location>
</feature>
<comment type="caution">
    <text evidence="4">The sequence shown here is derived from an EMBL/GenBank/DDBJ whole genome shotgun (WGS) entry which is preliminary data.</text>
</comment>
<dbReference type="PANTHER" id="PTHR37984">
    <property type="entry name" value="PROTEIN CBG26694"/>
    <property type="match status" value="1"/>
</dbReference>
<keyword evidence="5" id="KW-1185">Reference proteome</keyword>
<dbReference type="InterPro" id="IPR050951">
    <property type="entry name" value="Retrovirus_Pol_polyprotein"/>
</dbReference>
<dbReference type="AlphaFoldDB" id="A0AAV7T6J9"/>
<sequence>MRHGCGPVDQADQGGLGGHDLLLAARSGVICNAATRRHGPPGGDGMWLLEAGWGRLLEKMLGPHPTPRTHTGNRSWETPELVEREDAETTNEDAASWKNETLPGSGLAGTLEDDPGKPNGKATTLQEKRGLSRYWERVDLVDSGCSQSVIRQDLVSPKQTMSQAHVLIACVHGDQSYYPVAMITFQFRGEEEPLRVGVLPHLEEDIIIGTDYTAFTQLLNKAGEEHTMRKWWDEIPQDTVMADTRSLKLYLSRRQKRNQRHLHWEENCGNKEEAEVTRKVYTVASDYRRRKREDPTLKNAWEKALSNESTGAGPSFLIHNDLLHRKPQAGDNSLRQLVVPHSHRIQVLQVAHGGAGEGHLGRDKTEEAILKRFYWPGICGEIRNFCQSCQKCQLYNPVSHPTAPLQPLPIIQ</sequence>
<dbReference type="FunFam" id="1.10.340.70:FF:000001">
    <property type="entry name" value="Retrovirus-related Pol polyprotein from transposon gypsy-like Protein"/>
    <property type="match status" value="1"/>
</dbReference>
<evidence type="ECO:0000313" key="4">
    <source>
        <dbReference type="EMBL" id="KAJ1172129.1"/>
    </source>
</evidence>